<comment type="caution">
    <text evidence="2">The sequence shown here is derived from an EMBL/GenBank/DDBJ whole genome shotgun (WGS) entry which is preliminary data.</text>
</comment>
<feature type="transmembrane region" description="Helical" evidence="1">
    <location>
        <begin position="81"/>
        <end position="101"/>
    </location>
</feature>
<feature type="transmembrane region" description="Helical" evidence="1">
    <location>
        <begin position="132"/>
        <end position="153"/>
    </location>
</feature>
<dbReference type="EMBL" id="BMNI01000002">
    <property type="protein sequence ID" value="GGO87066.1"/>
    <property type="molecule type" value="Genomic_DNA"/>
</dbReference>
<keyword evidence="1" id="KW-1133">Transmembrane helix</keyword>
<reference evidence="3" key="1">
    <citation type="journal article" date="2019" name="Int. J. Syst. Evol. Microbiol.">
        <title>The Global Catalogue of Microorganisms (GCM) 10K type strain sequencing project: providing services to taxonomists for standard genome sequencing and annotation.</title>
        <authorList>
            <consortium name="The Broad Institute Genomics Platform"/>
            <consortium name="The Broad Institute Genome Sequencing Center for Infectious Disease"/>
            <person name="Wu L."/>
            <person name="Ma J."/>
        </authorList>
    </citation>
    <scope>NUCLEOTIDE SEQUENCE [LARGE SCALE GENOMIC DNA]</scope>
    <source>
        <strain evidence="3">CGMCC 4.7371</strain>
    </source>
</reference>
<organism evidence="2 3">
    <name type="scientific">Nocardioides phosphati</name>
    <dbReference type="NCBI Taxonomy" id="1867775"/>
    <lineage>
        <taxon>Bacteria</taxon>
        <taxon>Bacillati</taxon>
        <taxon>Actinomycetota</taxon>
        <taxon>Actinomycetes</taxon>
        <taxon>Propionibacteriales</taxon>
        <taxon>Nocardioidaceae</taxon>
        <taxon>Nocardioides</taxon>
    </lineage>
</organism>
<gene>
    <name evidence="2" type="ORF">GCM10011584_10790</name>
</gene>
<dbReference type="PROSITE" id="PS51257">
    <property type="entry name" value="PROKAR_LIPOPROTEIN"/>
    <property type="match status" value="1"/>
</dbReference>
<sequence length="166" mass="17338">MKRPALLAAAVVIGCALLGALCGVGWWLWWKPAPSGVVYQHHAFFMPDEEFRATGLYVAIAAPVGLLLGVLGTWRLRRDPLLAVLVLVAGAVAGGAVMLLAGRLLEPASALALARHAKDGAAIHASLRVDFGPAWCAMPFAAVVGCLGVLLSIDPHAAREMASQRS</sequence>
<proteinExistence type="predicted"/>
<protein>
    <recommendedName>
        <fullName evidence="4">DUF2567 domain-containing protein</fullName>
    </recommendedName>
</protein>
<keyword evidence="1" id="KW-0812">Transmembrane</keyword>
<accession>A0ABQ2N9X4</accession>
<keyword evidence="3" id="KW-1185">Reference proteome</keyword>
<dbReference type="Proteomes" id="UP000655410">
    <property type="component" value="Unassembled WGS sequence"/>
</dbReference>
<keyword evidence="1" id="KW-0472">Membrane</keyword>
<evidence type="ECO:0008006" key="4">
    <source>
        <dbReference type="Google" id="ProtNLM"/>
    </source>
</evidence>
<dbReference type="RefSeq" id="WP_188782991.1">
    <property type="nucleotide sequence ID" value="NZ_BMNI01000002.1"/>
</dbReference>
<evidence type="ECO:0000256" key="1">
    <source>
        <dbReference type="SAM" id="Phobius"/>
    </source>
</evidence>
<evidence type="ECO:0000313" key="2">
    <source>
        <dbReference type="EMBL" id="GGO87066.1"/>
    </source>
</evidence>
<feature type="transmembrane region" description="Helical" evidence="1">
    <location>
        <begin position="54"/>
        <end position="74"/>
    </location>
</feature>
<evidence type="ECO:0000313" key="3">
    <source>
        <dbReference type="Proteomes" id="UP000655410"/>
    </source>
</evidence>
<name>A0ABQ2N9X4_9ACTN</name>